<name>A0AAC9JRW7_9HYPH</name>
<dbReference type="Gene3D" id="3.40.50.2000">
    <property type="entry name" value="Glycogen Phosphorylase B"/>
    <property type="match status" value="1"/>
</dbReference>
<evidence type="ECO:0000313" key="2">
    <source>
        <dbReference type="EMBL" id="APF37361.1"/>
    </source>
</evidence>
<proteinExistence type="predicted"/>
<dbReference type="KEGG" id="cdq:BOQ54_08470"/>
<dbReference type="InterPro" id="IPR050194">
    <property type="entry name" value="Glycosyltransferase_grp1"/>
</dbReference>
<dbReference type="PANTHER" id="PTHR45947:SF3">
    <property type="entry name" value="SULFOQUINOVOSYL TRANSFERASE SQD2"/>
    <property type="match status" value="1"/>
</dbReference>
<dbReference type="PANTHER" id="PTHR45947">
    <property type="entry name" value="SULFOQUINOVOSYL TRANSFERASE SQD2"/>
    <property type="match status" value="1"/>
</dbReference>
<sequence>MSGGPVAFYAPLKAPDDATPSGDRRMAQLLLAALERAGYGPEIACRLRTFDGAGDKTIQERLRAEGEREAERLVADYRVLPPAERPRVWFTYHIYYKAPDWTGPRVAAALGIPYVVAEGSRAAKRAGGPWALGHEGAERALDAARLIFVMTENDRPSLEALRPAGQELVNLPPFVDVAAGPSADAHGHPILPREGEVAAKPTGGAPRAGRTPPVSPQWGETPSPRGEGSARPARLLTVAMMRPGDKLASYRLLAEALGRLGERPWQLTIVGDGPERAMVEALFTPFGERVRLAGRVDDAGTLARLYAGADLFVWPAVNEAYGMVLLEAQAEGCPVVAGDEGGVASVVRHGETGLLTPARDADAFAAAIASLIDDHARRRQMAAAARRFVHGERSLGHAAVIIADALSAIGVRP</sequence>
<evidence type="ECO:0000256" key="1">
    <source>
        <dbReference type="SAM" id="MobiDB-lite"/>
    </source>
</evidence>
<accession>A0AAC9JRW7</accession>
<gene>
    <name evidence="2" type="ORF">BOQ54_08470</name>
</gene>
<evidence type="ECO:0000313" key="3">
    <source>
        <dbReference type="Proteomes" id="UP000182703"/>
    </source>
</evidence>
<feature type="region of interest" description="Disordered" evidence="1">
    <location>
        <begin position="195"/>
        <end position="230"/>
    </location>
</feature>
<keyword evidence="3" id="KW-1185">Reference proteome</keyword>
<protein>
    <submittedName>
        <fullName evidence="2">Uncharacterized protein</fullName>
    </submittedName>
</protein>
<dbReference type="Proteomes" id="UP000182703">
    <property type="component" value="Chromosome"/>
</dbReference>
<dbReference type="Pfam" id="PF13692">
    <property type="entry name" value="Glyco_trans_1_4"/>
    <property type="match status" value="1"/>
</dbReference>
<dbReference type="EMBL" id="CP018095">
    <property type="protein sequence ID" value="APF37361.1"/>
    <property type="molecule type" value="Genomic_DNA"/>
</dbReference>
<dbReference type="RefSeq" id="WP_071923704.1">
    <property type="nucleotide sequence ID" value="NZ_CP018095.1"/>
</dbReference>
<dbReference type="GO" id="GO:0016757">
    <property type="term" value="F:glycosyltransferase activity"/>
    <property type="evidence" value="ECO:0007669"/>
    <property type="project" value="TreeGrafter"/>
</dbReference>
<dbReference type="AlphaFoldDB" id="A0AAC9JRW7"/>
<dbReference type="CDD" id="cd03801">
    <property type="entry name" value="GT4_PimA-like"/>
    <property type="match status" value="1"/>
</dbReference>
<organism evidence="2 3">
    <name type="scientific">Chelatococcus daeguensis</name>
    <dbReference type="NCBI Taxonomy" id="444444"/>
    <lineage>
        <taxon>Bacteria</taxon>
        <taxon>Pseudomonadati</taxon>
        <taxon>Pseudomonadota</taxon>
        <taxon>Alphaproteobacteria</taxon>
        <taxon>Hyphomicrobiales</taxon>
        <taxon>Chelatococcaceae</taxon>
        <taxon>Chelatococcus</taxon>
    </lineage>
</organism>
<dbReference type="SUPFAM" id="SSF53756">
    <property type="entry name" value="UDP-Glycosyltransferase/glycogen phosphorylase"/>
    <property type="match status" value="1"/>
</dbReference>
<reference evidence="2 3" key="1">
    <citation type="submission" date="2016-11" db="EMBL/GenBank/DDBJ databases">
        <title>Complete genome sequence of the aerobically denitrifying bacterium Chelatococcus daeguensis TAD1.</title>
        <authorList>
            <person name="Yang Y."/>
            <person name="Huang S."/>
            <person name="Lin E."/>
        </authorList>
    </citation>
    <scope>NUCLEOTIDE SEQUENCE [LARGE SCALE GENOMIC DNA]</scope>
    <source>
        <strain evidence="2 3">TAD1</strain>
    </source>
</reference>